<dbReference type="PANTHER" id="PTHR30294:SF29">
    <property type="entry name" value="MULTIDRUG ABC TRANSPORTER PERMEASE YBHS-RELATED"/>
    <property type="match status" value="1"/>
</dbReference>
<keyword evidence="5 6" id="KW-0472">Membrane</keyword>
<evidence type="ECO:0000259" key="7">
    <source>
        <dbReference type="Pfam" id="PF12698"/>
    </source>
</evidence>
<dbReference type="RefSeq" id="WP_101540827.1">
    <property type="nucleotide sequence ID" value="NZ_JBHWQV010000017.1"/>
</dbReference>
<evidence type="ECO:0000256" key="2">
    <source>
        <dbReference type="ARBA" id="ARBA00022475"/>
    </source>
</evidence>
<feature type="transmembrane region" description="Helical" evidence="6">
    <location>
        <begin position="218"/>
        <end position="243"/>
    </location>
</feature>
<dbReference type="Proteomes" id="UP000234335">
    <property type="component" value="Unassembled WGS sequence"/>
</dbReference>
<feature type="transmembrane region" description="Helical" evidence="6">
    <location>
        <begin position="255"/>
        <end position="273"/>
    </location>
</feature>
<feature type="transmembrane region" description="Helical" evidence="6">
    <location>
        <begin position="344"/>
        <end position="364"/>
    </location>
</feature>
<gene>
    <name evidence="8" type="ORF">CYJ34_08360</name>
</gene>
<sequence length="370" mass="42526">MIVFKNYFKILKSHIKTLLLYSIIFLVLIFIFTKSGDPVDKYSNLKLPIYVNDQSNTDRSKALVDFIDKNHNLVKIDDDKVDDKLFYEEIVCAITIPQDFDENGKLDFKEVYDDSYTLYAKNEINSFLNQIDTFEKAGFSTKEAIKNAKENFNKDIDVEVKTLVKNQKENAPYFFRMLGYVIMSQIIMIVGIISLTYNKESTNKRNLISPLKKSKQNLQIILGHIVCGLGVWLVYMIFYCIFFKDFTLSKPTMQMMANALLFTATIVCFAVMISKLAKNQNTITGIMNVFSLGSSFLTGIFVPQELLGDFASKLGKIFPSFYYVANIKNINTDLNYSFFNTNTFILLGFSIVFIIITIFTKMNVEKTKVE</sequence>
<feature type="transmembrane region" description="Helical" evidence="6">
    <location>
        <begin position="18"/>
        <end position="36"/>
    </location>
</feature>
<feature type="transmembrane region" description="Helical" evidence="6">
    <location>
        <begin position="173"/>
        <end position="197"/>
    </location>
</feature>
<protein>
    <submittedName>
        <fullName evidence="8">ABC transporter permease</fullName>
    </submittedName>
</protein>
<comment type="subcellular location">
    <subcellularLocation>
        <location evidence="1">Cell membrane</location>
        <topology evidence="1">Multi-pass membrane protein</topology>
    </subcellularLocation>
</comment>
<dbReference type="PROSITE" id="PS00018">
    <property type="entry name" value="EF_HAND_1"/>
    <property type="match status" value="1"/>
</dbReference>
<reference evidence="8 9" key="1">
    <citation type="submission" date="2017-12" db="EMBL/GenBank/DDBJ databases">
        <title>Phylogenetic diversity of female urinary microbiome.</title>
        <authorList>
            <person name="Thomas-White K."/>
            <person name="Wolfe A.J."/>
        </authorList>
    </citation>
    <scope>NUCLEOTIDE SEQUENCE [LARGE SCALE GENOMIC DNA]</scope>
    <source>
        <strain evidence="8 9">UMB0119</strain>
    </source>
</reference>
<dbReference type="InterPro" id="IPR051449">
    <property type="entry name" value="ABC-2_transporter_component"/>
</dbReference>
<dbReference type="GO" id="GO:0005886">
    <property type="term" value="C:plasma membrane"/>
    <property type="evidence" value="ECO:0007669"/>
    <property type="project" value="UniProtKB-SubCell"/>
</dbReference>
<evidence type="ECO:0000256" key="5">
    <source>
        <dbReference type="ARBA" id="ARBA00023136"/>
    </source>
</evidence>
<dbReference type="InterPro" id="IPR013525">
    <property type="entry name" value="ABC2_TM"/>
</dbReference>
<dbReference type="InterPro" id="IPR018247">
    <property type="entry name" value="EF_Hand_1_Ca_BS"/>
</dbReference>
<dbReference type="EMBL" id="PKGS01000008">
    <property type="protein sequence ID" value="PKZ15175.1"/>
    <property type="molecule type" value="Genomic_DNA"/>
</dbReference>
<comment type="caution">
    <text evidence="8">The sequence shown here is derived from an EMBL/GenBank/DDBJ whole genome shotgun (WGS) entry which is preliminary data.</text>
</comment>
<dbReference type="AlphaFoldDB" id="A0A2I1M4W5"/>
<dbReference type="GO" id="GO:0140359">
    <property type="term" value="F:ABC-type transporter activity"/>
    <property type="evidence" value="ECO:0007669"/>
    <property type="project" value="InterPro"/>
</dbReference>
<evidence type="ECO:0000256" key="1">
    <source>
        <dbReference type="ARBA" id="ARBA00004651"/>
    </source>
</evidence>
<proteinExistence type="predicted"/>
<evidence type="ECO:0000313" key="9">
    <source>
        <dbReference type="Proteomes" id="UP000234335"/>
    </source>
</evidence>
<feature type="transmembrane region" description="Helical" evidence="6">
    <location>
        <begin position="285"/>
        <end position="302"/>
    </location>
</feature>
<evidence type="ECO:0000256" key="4">
    <source>
        <dbReference type="ARBA" id="ARBA00022989"/>
    </source>
</evidence>
<accession>A0A2I1M4W5</accession>
<dbReference type="PANTHER" id="PTHR30294">
    <property type="entry name" value="MEMBRANE COMPONENT OF ABC TRANSPORTER YHHJ-RELATED"/>
    <property type="match status" value="1"/>
</dbReference>
<dbReference type="Pfam" id="PF12698">
    <property type="entry name" value="ABC2_membrane_3"/>
    <property type="match status" value="1"/>
</dbReference>
<keyword evidence="2" id="KW-1003">Cell membrane</keyword>
<evidence type="ECO:0000256" key="6">
    <source>
        <dbReference type="SAM" id="Phobius"/>
    </source>
</evidence>
<keyword evidence="9" id="KW-1185">Reference proteome</keyword>
<keyword evidence="3 6" id="KW-0812">Transmembrane</keyword>
<evidence type="ECO:0000313" key="8">
    <source>
        <dbReference type="EMBL" id="PKZ15175.1"/>
    </source>
</evidence>
<organism evidence="8 9">
    <name type="scientific">Anaerococcus octavius</name>
    <dbReference type="NCBI Taxonomy" id="54007"/>
    <lineage>
        <taxon>Bacteria</taxon>
        <taxon>Bacillati</taxon>
        <taxon>Bacillota</taxon>
        <taxon>Tissierellia</taxon>
        <taxon>Tissierellales</taxon>
        <taxon>Peptoniphilaceae</taxon>
        <taxon>Anaerococcus</taxon>
    </lineage>
</organism>
<name>A0A2I1M4W5_9FIRM</name>
<evidence type="ECO:0000256" key="3">
    <source>
        <dbReference type="ARBA" id="ARBA00022692"/>
    </source>
</evidence>
<keyword evidence="4 6" id="KW-1133">Transmembrane helix</keyword>
<feature type="domain" description="ABC-2 type transporter transmembrane" evidence="7">
    <location>
        <begin position="21"/>
        <end position="359"/>
    </location>
</feature>